<keyword evidence="2 4" id="KW-0238">DNA-binding</keyword>
<dbReference type="InterPro" id="IPR012340">
    <property type="entry name" value="NA-bd_OB-fold"/>
</dbReference>
<organism evidence="4 5">
    <name type="scientific">Lysobacter firmicutimachus</name>
    <dbReference type="NCBI Taxonomy" id="1792846"/>
    <lineage>
        <taxon>Bacteria</taxon>
        <taxon>Pseudomonadati</taxon>
        <taxon>Pseudomonadota</taxon>
        <taxon>Gammaproteobacteria</taxon>
        <taxon>Lysobacterales</taxon>
        <taxon>Lysobacteraceae</taxon>
        <taxon>Lysobacter</taxon>
    </lineage>
</organism>
<dbReference type="SUPFAM" id="SSF50249">
    <property type="entry name" value="Nucleic acid-binding proteins"/>
    <property type="match status" value="1"/>
</dbReference>
<sequence>MHVVVKSTTVTNQRPYRDRMYGDQQAALDTGSDYPRPFKLNVEVGKEFQPGRYELAGDSFGNDKHGNLILSRVRLGKRVDTPPPVPTTK</sequence>
<keyword evidence="5" id="KW-1185">Reference proteome</keyword>
<name>A0ABU8D339_9GAMM</name>
<dbReference type="Gene3D" id="2.40.50.140">
    <property type="entry name" value="Nucleic acid-binding proteins"/>
    <property type="match status" value="1"/>
</dbReference>
<evidence type="ECO:0000256" key="2">
    <source>
        <dbReference type="ARBA" id="ARBA00023125"/>
    </source>
</evidence>
<keyword evidence="1" id="KW-0235">DNA replication</keyword>
<evidence type="ECO:0000256" key="3">
    <source>
        <dbReference type="ARBA" id="ARBA00030596"/>
    </source>
</evidence>
<dbReference type="Pfam" id="PF02303">
    <property type="entry name" value="Phage_DNA_bind"/>
    <property type="match status" value="1"/>
</dbReference>
<evidence type="ECO:0000256" key="1">
    <source>
        <dbReference type="ARBA" id="ARBA00022705"/>
    </source>
</evidence>
<dbReference type="RefSeq" id="WP_336131872.1">
    <property type="nucleotide sequence ID" value="NZ_JBANDL010000002.1"/>
</dbReference>
<dbReference type="Proteomes" id="UP001387215">
    <property type="component" value="Unassembled WGS sequence"/>
</dbReference>
<comment type="caution">
    <text evidence="4">The sequence shown here is derived from an EMBL/GenBank/DDBJ whole genome shotgun (WGS) entry which is preliminary data.</text>
</comment>
<dbReference type="InterPro" id="IPR003512">
    <property type="entry name" value="Phage_M13_G5P_DNA-bd"/>
</dbReference>
<gene>
    <name evidence="4" type="ORF">V2J18_11695</name>
</gene>
<dbReference type="EMBL" id="JBANDL010000002">
    <property type="protein sequence ID" value="MEI2455342.1"/>
    <property type="molecule type" value="Genomic_DNA"/>
</dbReference>
<protein>
    <recommendedName>
        <fullName evidence="3">Single-stranded DNA-binding protein</fullName>
    </recommendedName>
</protein>
<proteinExistence type="predicted"/>
<evidence type="ECO:0000313" key="4">
    <source>
        <dbReference type="EMBL" id="MEI2455342.1"/>
    </source>
</evidence>
<evidence type="ECO:0000313" key="5">
    <source>
        <dbReference type="Proteomes" id="UP001387215"/>
    </source>
</evidence>
<reference evidence="4 5" key="1">
    <citation type="submission" date="2024-02" db="EMBL/GenBank/DDBJ databases">
        <title>Lysobacter Genome Sequencing and Mining.</title>
        <authorList>
            <person name="Bierman J."/>
            <person name="Walker M.C."/>
        </authorList>
    </citation>
    <scope>NUCLEOTIDE SEQUENCE [LARGE SCALE GENOMIC DNA]</scope>
    <source>
        <strain evidence="4 5">PB6250</strain>
    </source>
</reference>
<dbReference type="GO" id="GO:0003677">
    <property type="term" value="F:DNA binding"/>
    <property type="evidence" value="ECO:0007669"/>
    <property type="project" value="UniProtKB-KW"/>
</dbReference>
<accession>A0ABU8D339</accession>